<dbReference type="PROSITE" id="PS51450">
    <property type="entry name" value="LRR"/>
    <property type="match status" value="4"/>
</dbReference>
<dbReference type="SMART" id="SM00369">
    <property type="entry name" value="LRR_TYP"/>
    <property type="match status" value="4"/>
</dbReference>
<dbReference type="GO" id="GO:0005886">
    <property type="term" value="C:plasma membrane"/>
    <property type="evidence" value="ECO:0007669"/>
    <property type="project" value="TreeGrafter"/>
</dbReference>
<evidence type="ECO:0000256" key="7">
    <source>
        <dbReference type="ARBA" id="ARBA00022737"/>
    </source>
</evidence>
<dbReference type="GO" id="GO:0006954">
    <property type="term" value="P:inflammatory response"/>
    <property type="evidence" value="ECO:0007669"/>
    <property type="project" value="UniProtKB-UniRule"/>
</dbReference>
<keyword evidence="13" id="KW-0325">Glycoprotein</keyword>
<feature type="disulfide bond" evidence="16">
    <location>
        <begin position="346"/>
        <end position="375"/>
    </location>
</feature>
<dbReference type="PRINTS" id="PR00019">
    <property type="entry name" value="LEURICHRPT"/>
</dbReference>
<name>A0A8J6F3E4_ELECQ</name>
<comment type="similarity">
    <text evidence="2 15">Belongs to the Toll-like receptor family.</text>
</comment>
<evidence type="ECO:0000256" key="1">
    <source>
        <dbReference type="ARBA" id="ARBA00004479"/>
    </source>
</evidence>
<dbReference type="GO" id="GO:0042497">
    <property type="term" value="F:triacyl lipopeptide binding"/>
    <property type="evidence" value="ECO:0007669"/>
    <property type="project" value="TreeGrafter"/>
</dbReference>
<evidence type="ECO:0000259" key="19">
    <source>
        <dbReference type="PROSITE" id="PS50104"/>
    </source>
</evidence>
<dbReference type="Pfam" id="PF13855">
    <property type="entry name" value="LRR_8"/>
    <property type="match status" value="1"/>
</dbReference>
<keyword evidence="10 17" id="KW-0472">Membrane</keyword>
<evidence type="ECO:0000256" key="3">
    <source>
        <dbReference type="ARBA" id="ARBA00022588"/>
    </source>
</evidence>
<dbReference type="GO" id="GO:0043235">
    <property type="term" value="C:receptor complex"/>
    <property type="evidence" value="ECO:0007669"/>
    <property type="project" value="TreeGrafter"/>
</dbReference>
<dbReference type="GO" id="GO:0045087">
    <property type="term" value="P:innate immune response"/>
    <property type="evidence" value="ECO:0007669"/>
    <property type="project" value="UniProtKB-UniRule"/>
</dbReference>
<dbReference type="InterPro" id="IPR032675">
    <property type="entry name" value="LRR_dom_sf"/>
</dbReference>
<proteinExistence type="inferred from homology"/>
<dbReference type="Gene3D" id="3.80.10.10">
    <property type="entry name" value="Ribonuclease Inhibitor"/>
    <property type="match status" value="1"/>
</dbReference>
<dbReference type="Pfam" id="PF01582">
    <property type="entry name" value="TIR"/>
    <property type="match status" value="1"/>
</dbReference>
<dbReference type="PIRSF" id="PIRSF037595">
    <property type="entry name" value="Toll-like_receptor"/>
    <property type="match status" value="1"/>
</dbReference>
<dbReference type="GO" id="GO:0004888">
    <property type="term" value="F:transmembrane signaling receptor activity"/>
    <property type="evidence" value="ECO:0007669"/>
    <property type="project" value="InterPro"/>
</dbReference>
<feature type="disulfide bond" evidence="16">
    <location>
        <begin position="28"/>
        <end position="34"/>
    </location>
</feature>
<dbReference type="PANTHER" id="PTHR24365:SF17">
    <property type="entry name" value="TOLL-LIKE RECEPTOR 2"/>
    <property type="match status" value="1"/>
</dbReference>
<keyword evidence="21" id="KW-1185">Reference proteome</keyword>
<gene>
    <name evidence="20" type="ORF">GDO78_011835</name>
</gene>
<dbReference type="EMBL" id="WNTK01000007">
    <property type="protein sequence ID" value="KAG9480028.1"/>
    <property type="molecule type" value="Genomic_DNA"/>
</dbReference>
<evidence type="ECO:0000256" key="2">
    <source>
        <dbReference type="ARBA" id="ARBA00009634"/>
    </source>
</evidence>
<dbReference type="Gene3D" id="3.40.50.10140">
    <property type="entry name" value="Toll/interleukin-1 receptor homology (TIR) domain"/>
    <property type="match status" value="1"/>
</dbReference>
<evidence type="ECO:0000256" key="14">
    <source>
        <dbReference type="ARBA" id="ARBA00023198"/>
    </source>
</evidence>
<dbReference type="SMART" id="SM00365">
    <property type="entry name" value="LRR_SD22"/>
    <property type="match status" value="4"/>
</dbReference>
<evidence type="ECO:0000256" key="4">
    <source>
        <dbReference type="ARBA" id="ARBA00022614"/>
    </source>
</evidence>
<dbReference type="InterPro" id="IPR000157">
    <property type="entry name" value="TIR_dom"/>
</dbReference>
<evidence type="ECO:0000256" key="11">
    <source>
        <dbReference type="ARBA" id="ARBA00023157"/>
    </source>
</evidence>
<keyword evidence="11 16" id="KW-1015">Disulfide bond</keyword>
<evidence type="ECO:0000256" key="18">
    <source>
        <dbReference type="SAM" id="SignalP"/>
    </source>
</evidence>
<dbReference type="SUPFAM" id="SSF52200">
    <property type="entry name" value="Toll/Interleukin receptor TIR domain"/>
    <property type="match status" value="1"/>
</dbReference>
<evidence type="ECO:0000256" key="5">
    <source>
        <dbReference type="ARBA" id="ARBA00022692"/>
    </source>
</evidence>
<evidence type="ECO:0000256" key="13">
    <source>
        <dbReference type="ARBA" id="ARBA00023180"/>
    </source>
</evidence>
<comment type="subcellular location">
    <subcellularLocation>
        <location evidence="1">Membrane</location>
        <topology evidence="1">Single-pass type I membrane protein</topology>
    </subcellularLocation>
</comment>
<evidence type="ECO:0000256" key="17">
    <source>
        <dbReference type="SAM" id="Phobius"/>
    </source>
</evidence>
<evidence type="ECO:0000256" key="6">
    <source>
        <dbReference type="ARBA" id="ARBA00022729"/>
    </source>
</evidence>
<feature type="domain" description="TIR" evidence="19">
    <location>
        <begin position="634"/>
        <end position="777"/>
    </location>
</feature>
<feature type="signal peptide" evidence="18">
    <location>
        <begin position="1"/>
        <end position="20"/>
    </location>
</feature>
<feature type="transmembrane region" description="Helical" evidence="17">
    <location>
        <begin position="584"/>
        <end position="613"/>
    </location>
</feature>
<dbReference type="FunFam" id="3.40.50.10140:FF:000001">
    <property type="entry name" value="Toll-like receptor 2"/>
    <property type="match status" value="1"/>
</dbReference>
<keyword evidence="14 15" id="KW-0395">Inflammatory response</keyword>
<feature type="chain" id="PRO_5035248154" description="Toll-like receptor 2" evidence="18">
    <location>
        <begin position="21"/>
        <end position="789"/>
    </location>
</feature>
<dbReference type="Proteomes" id="UP000770717">
    <property type="component" value="Unassembled WGS sequence"/>
</dbReference>
<keyword evidence="3 15" id="KW-0399">Innate immunity</keyword>
<dbReference type="InterPro" id="IPR003591">
    <property type="entry name" value="Leu-rich_rpt_typical-subtyp"/>
</dbReference>
<comment type="caution">
    <text evidence="20">The sequence shown here is derived from an EMBL/GenBank/DDBJ whole genome shotgun (WGS) entry which is preliminary data.</text>
</comment>
<dbReference type="SMART" id="SM00255">
    <property type="entry name" value="TIR"/>
    <property type="match status" value="1"/>
</dbReference>
<dbReference type="PRINTS" id="PR01537">
    <property type="entry name" value="INTRLKN1R1F"/>
</dbReference>
<keyword evidence="6 18" id="KW-0732">Signal</keyword>
<evidence type="ECO:0000256" key="9">
    <source>
        <dbReference type="ARBA" id="ARBA00022989"/>
    </source>
</evidence>
<dbReference type="PROSITE" id="PS50104">
    <property type="entry name" value="TIR"/>
    <property type="match status" value="1"/>
</dbReference>
<evidence type="ECO:0000256" key="16">
    <source>
        <dbReference type="PIRSR" id="PIRSR037595-2"/>
    </source>
</evidence>
<dbReference type="PANTHER" id="PTHR24365">
    <property type="entry name" value="TOLL-LIKE RECEPTOR"/>
    <property type="match status" value="1"/>
</dbReference>
<sequence length="789" mass="90827">MMRYLLNCCLIYSLVMATYAKDGMDCYCDNLDFCDCSSQHLTSIPSTLPQQMKGLDLSNNLIQGISDDELKPYENLRVLRLYQNEILNISNNSFQSLQNLEELDLSYNKLPSLSPVWFGGLHKLRRLNLLGNHYTSLGEKPMFSTLPSLRNLKFGNLDFVALYKQDFDGVLSLDELYLNISHLQHYTKGSIQSIQHIGHFTVASNLTLLPEIISDITYSATWLEIRNMTFKNGEDSEAFVLLKDTTVRTLMCKDCLLTDSSTARFIEIIHTYKNVTCLTLEDSELLGTLHSLQFLKNENSSLSTIIIKNLYIPNFFQLSDLRVIYQVLPRITSVTCINSKVFFIPCNFSRSFKMMEYLDLSVNLLTNLFLQSAACYFEGYGAWPSLQTLNVSRNLLSSLPKVSITLSKIPSLTYIDLSHNMFSDSAMSSCIWPKKLKYLNVSNSKLKLIDNCLPDSLEVLDISVNRLEEFAAHLPNLKELYISDNRLAKLPIRAELPSLTLLVIRKNRLGDFSQSDLAHFRNSTKLDATDNIYICSCQFVDLVKQHNEVLLGWPDNYICDSPSSVRGIRIKDARLPILMCHRTLVVTVSCIISILVVATIMLLCHCLHCIWYAKMTWAWLKAKRKPLKVSERDICYDAFISYSERDSEWVENLMVPQLENGISPLRVCYHKRDFVPGKWIIDNIIDAMERSHKTLFILSEHFVQSEWCKYELEFSHFRLFDENNDTAILVALEPIEKSTIPKRFCKLRKLMNTKTYIKWPSEEEEQQLFWANLKTAVQPEEYPEAKPSP</sequence>
<dbReference type="InterPro" id="IPR017241">
    <property type="entry name" value="Toll-like_receptor"/>
</dbReference>
<dbReference type="GO" id="GO:0002224">
    <property type="term" value="P:toll-like receptor signaling pathway"/>
    <property type="evidence" value="ECO:0007669"/>
    <property type="project" value="UniProtKB-UniRule"/>
</dbReference>
<keyword evidence="12 15" id="KW-0675">Receptor</keyword>
<comment type="function">
    <text evidence="15">Cooperates with LY96 to mediate the innate immune response to bacterial lipoproteins and other microbial cell wall components. Cooperates with TLR1 or TLR6 to mediate the innate immune response to bacterial lipoproteins or lipopeptides. Acts via MYD88 and TRAF6, leading to NF-kappa-B activation, cytokine secretion and the inflammatory response.</text>
</comment>
<protein>
    <recommendedName>
        <fullName evidence="15">Toll-like receptor 2</fullName>
    </recommendedName>
</protein>
<dbReference type="InterPro" id="IPR001611">
    <property type="entry name" value="Leu-rich_rpt"/>
</dbReference>
<feature type="disulfide bond" evidence="16">
    <location>
        <begin position="430"/>
        <end position="452"/>
    </location>
</feature>
<evidence type="ECO:0000256" key="15">
    <source>
        <dbReference type="PIRNR" id="PIRNR037595"/>
    </source>
</evidence>
<dbReference type="AlphaFoldDB" id="A0A8J6F3E4"/>
<evidence type="ECO:0000256" key="12">
    <source>
        <dbReference type="ARBA" id="ARBA00023170"/>
    </source>
</evidence>
<dbReference type="SUPFAM" id="SSF52058">
    <property type="entry name" value="L domain-like"/>
    <property type="match status" value="1"/>
</dbReference>
<dbReference type="InterPro" id="IPR035897">
    <property type="entry name" value="Toll_tir_struct_dom_sf"/>
</dbReference>
<evidence type="ECO:0000313" key="20">
    <source>
        <dbReference type="EMBL" id="KAG9480028.1"/>
    </source>
</evidence>
<keyword evidence="4" id="KW-0433">Leucine-rich repeat</keyword>
<keyword evidence="8 15" id="KW-0391">Immunity</keyword>
<evidence type="ECO:0000256" key="10">
    <source>
        <dbReference type="ARBA" id="ARBA00023136"/>
    </source>
</evidence>
<evidence type="ECO:0000256" key="8">
    <source>
        <dbReference type="ARBA" id="ARBA00022859"/>
    </source>
</evidence>
<dbReference type="OrthoDB" id="1081807at2759"/>
<organism evidence="20 21">
    <name type="scientific">Eleutherodactylus coqui</name>
    <name type="common">Puerto Rican coqui</name>
    <dbReference type="NCBI Taxonomy" id="57060"/>
    <lineage>
        <taxon>Eukaryota</taxon>
        <taxon>Metazoa</taxon>
        <taxon>Chordata</taxon>
        <taxon>Craniata</taxon>
        <taxon>Vertebrata</taxon>
        <taxon>Euteleostomi</taxon>
        <taxon>Amphibia</taxon>
        <taxon>Batrachia</taxon>
        <taxon>Anura</taxon>
        <taxon>Neobatrachia</taxon>
        <taxon>Hyloidea</taxon>
        <taxon>Eleutherodactylidae</taxon>
        <taxon>Eleutherodactylinae</taxon>
        <taxon>Eleutherodactylus</taxon>
        <taxon>Eleutherodactylus</taxon>
    </lineage>
</organism>
<evidence type="ECO:0000313" key="21">
    <source>
        <dbReference type="Proteomes" id="UP000770717"/>
    </source>
</evidence>
<keyword evidence="5 17" id="KW-0812">Transmembrane</keyword>
<keyword evidence="7" id="KW-0677">Repeat</keyword>
<accession>A0A8J6F3E4</accession>
<reference evidence="20" key="1">
    <citation type="thesis" date="2020" institute="ProQuest LLC" country="789 East Eisenhower Parkway, Ann Arbor, MI, USA">
        <title>Comparative Genomics and Chromosome Evolution.</title>
        <authorList>
            <person name="Mudd A.B."/>
        </authorList>
    </citation>
    <scope>NUCLEOTIDE SEQUENCE</scope>
    <source>
        <strain evidence="20">HN-11 Male</strain>
        <tissue evidence="20">Kidney and liver</tissue>
    </source>
</reference>
<dbReference type="SMART" id="SM00364">
    <property type="entry name" value="LRR_BAC"/>
    <property type="match status" value="6"/>
</dbReference>
<keyword evidence="9 17" id="KW-1133">Transmembrane helix</keyword>